<dbReference type="AlphaFoldDB" id="A0A3P1CGG8"/>
<dbReference type="OrthoDB" id="9764377at2"/>
<dbReference type="PANTHER" id="PTHR42693:SF42">
    <property type="entry name" value="ARYLSULFATASE G"/>
    <property type="match status" value="1"/>
</dbReference>
<keyword evidence="4 7" id="KW-0732">Signal</keyword>
<dbReference type="EMBL" id="RQJP01000004">
    <property type="protein sequence ID" value="RRB12355.1"/>
    <property type="molecule type" value="Genomic_DNA"/>
</dbReference>
<feature type="chain" id="PRO_5018084006" evidence="7">
    <location>
        <begin position="22"/>
        <end position="464"/>
    </location>
</feature>
<dbReference type="RefSeq" id="WP_124908308.1">
    <property type="nucleotide sequence ID" value="NZ_RQJP01000004.1"/>
</dbReference>
<comment type="similarity">
    <text evidence="2">Belongs to the sulfatase family.</text>
</comment>
<comment type="caution">
    <text evidence="9">The sequence shown here is derived from an EMBL/GenBank/DDBJ whole genome shotgun (WGS) entry which is preliminary data.</text>
</comment>
<organism evidence="9 10">
    <name type="scientific">Larkinella knui</name>
    <dbReference type="NCBI Taxonomy" id="2025310"/>
    <lineage>
        <taxon>Bacteria</taxon>
        <taxon>Pseudomonadati</taxon>
        <taxon>Bacteroidota</taxon>
        <taxon>Cytophagia</taxon>
        <taxon>Cytophagales</taxon>
        <taxon>Spirosomataceae</taxon>
        <taxon>Larkinella</taxon>
    </lineage>
</organism>
<name>A0A3P1CGG8_9BACT</name>
<dbReference type="InterPro" id="IPR017850">
    <property type="entry name" value="Alkaline_phosphatase_core_sf"/>
</dbReference>
<dbReference type="Proteomes" id="UP000274271">
    <property type="component" value="Unassembled WGS sequence"/>
</dbReference>
<evidence type="ECO:0000256" key="1">
    <source>
        <dbReference type="ARBA" id="ARBA00001913"/>
    </source>
</evidence>
<dbReference type="GO" id="GO:0004065">
    <property type="term" value="F:arylsulfatase activity"/>
    <property type="evidence" value="ECO:0007669"/>
    <property type="project" value="TreeGrafter"/>
</dbReference>
<comment type="cofactor">
    <cofactor evidence="1">
        <name>Ca(2+)</name>
        <dbReference type="ChEBI" id="CHEBI:29108"/>
    </cofactor>
</comment>
<keyword evidence="6" id="KW-0106">Calcium</keyword>
<dbReference type="GO" id="GO:0046872">
    <property type="term" value="F:metal ion binding"/>
    <property type="evidence" value="ECO:0007669"/>
    <property type="project" value="UniProtKB-KW"/>
</dbReference>
<keyword evidence="3" id="KW-0479">Metal-binding</keyword>
<feature type="signal peptide" evidence="7">
    <location>
        <begin position="1"/>
        <end position="21"/>
    </location>
</feature>
<dbReference type="PROSITE" id="PS00149">
    <property type="entry name" value="SULFATASE_2"/>
    <property type="match status" value="1"/>
</dbReference>
<dbReference type="CDD" id="cd16144">
    <property type="entry name" value="ARS_like"/>
    <property type="match status" value="1"/>
</dbReference>
<evidence type="ECO:0000256" key="6">
    <source>
        <dbReference type="ARBA" id="ARBA00022837"/>
    </source>
</evidence>
<dbReference type="SUPFAM" id="SSF53649">
    <property type="entry name" value="Alkaline phosphatase-like"/>
    <property type="match status" value="1"/>
</dbReference>
<dbReference type="InterPro" id="IPR024607">
    <property type="entry name" value="Sulfatase_CS"/>
</dbReference>
<protein>
    <submittedName>
        <fullName evidence="9">DUF4976 domain-containing protein</fullName>
    </submittedName>
</protein>
<dbReference type="InterPro" id="IPR000917">
    <property type="entry name" value="Sulfatase_N"/>
</dbReference>
<evidence type="ECO:0000256" key="4">
    <source>
        <dbReference type="ARBA" id="ARBA00022729"/>
    </source>
</evidence>
<dbReference type="PROSITE" id="PS00523">
    <property type="entry name" value="SULFATASE_1"/>
    <property type="match status" value="1"/>
</dbReference>
<keyword evidence="5" id="KW-0378">Hydrolase</keyword>
<accession>A0A3P1CGG8</accession>
<evidence type="ECO:0000313" key="10">
    <source>
        <dbReference type="Proteomes" id="UP000274271"/>
    </source>
</evidence>
<evidence type="ECO:0000259" key="8">
    <source>
        <dbReference type="Pfam" id="PF00884"/>
    </source>
</evidence>
<evidence type="ECO:0000256" key="7">
    <source>
        <dbReference type="SAM" id="SignalP"/>
    </source>
</evidence>
<proteinExistence type="inferred from homology"/>
<evidence type="ECO:0000256" key="5">
    <source>
        <dbReference type="ARBA" id="ARBA00022801"/>
    </source>
</evidence>
<dbReference type="PANTHER" id="PTHR42693">
    <property type="entry name" value="ARYLSULFATASE FAMILY MEMBER"/>
    <property type="match status" value="1"/>
</dbReference>
<dbReference type="Pfam" id="PF00884">
    <property type="entry name" value="Sulfatase"/>
    <property type="match status" value="1"/>
</dbReference>
<evidence type="ECO:0000256" key="2">
    <source>
        <dbReference type="ARBA" id="ARBA00008779"/>
    </source>
</evidence>
<dbReference type="InterPro" id="IPR050738">
    <property type="entry name" value="Sulfatase"/>
</dbReference>
<sequence>MKNLYKLAILLWASVLGTHGAVGQSSKPNIVFILADDLGYTDLGCYGNPYNRTPNIDALAKKGLKFTQAYSACPVCSPSRAAILTGKHPARLHLTNFIAGDRKDTASPVLPAKWTKYLPSSETTLAEIVRRNGYQTGMVGKWHLGTADSTAPAAQGFNYDRVIAKNGLDYYNYTITAKGKTVFEDKGTHYLTDKLTDYAVDFINQNKSQPFLLYLAYSAPHIMLVPKAEKLKYYFDNYAKFNGKYNPNYAAMIESMDDGVGRVIEQLAKNNLLDNTIVVFTSDNGGLGLAELGPTPTNLEPLRAWKGHVYEGGIRVPLIFSWKNRIGENVETKNYVIGTDHLSTFLDLLAVKDPSVRQDGKSFYKVLTAPEQLADRGAIFWHYPHFSNQEGRPAAAVRLGDYKLVELYETGKLELYNLSEDISEKNDLSARFPEKTRELADLLKKWRSDVNANLPEPNPNYKKL</sequence>
<reference evidence="9 10" key="1">
    <citation type="submission" date="2018-11" db="EMBL/GenBank/DDBJ databases">
        <authorList>
            <person name="Zhou Z."/>
            <person name="Wang G."/>
        </authorList>
    </citation>
    <scope>NUCLEOTIDE SEQUENCE [LARGE SCALE GENOMIC DNA]</scope>
    <source>
        <strain evidence="9 10">KCTC42998</strain>
    </source>
</reference>
<gene>
    <name evidence="9" type="ORF">EHT87_19340</name>
</gene>
<keyword evidence="10" id="KW-1185">Reference proteome</keyword>
<dbReference type="Gene3D" id="3.30.1120.10">
    <property type="match status" value="1"/>
</dbReference>
<evidence type="ECO:0000256" key="3">
    <source>
        <dbReference type="ARBA" id="ARBA00022723"/>
    </source>
</evidence>
<dbReference type="Gene3D" id="3.40.720.10">
    <property type="entry name" value="Alkaline Phosphatase, subunit A"/>
    <property type="match status" value="1"/>
</dbReference>
<feature type="domain" description="Sulfatase N-terminal" evidence="8">
    <location>
        <begin position="28"/>
        <end position="349"/>
    </location>
</feature>
<evidence type="ECO:0000313" key="9">
    <source>
        <dbReference type="EMBL" id="RRB12355.1"/>
    </source>
</evidence>